<evidence type="ECO:0000313" key="1">
    <source>
        <dbReference type="EMBL" id="SCM68673.1"/>
    </source>
</evidence>
<reference evidence="2" key="1">
    <citation type="submission" date="2016-09" db="EMBL/GenBank/DDBJ databases">
        <authorList>
            <person name="Wibberg D."/>
        </authorList>
    </citation>
    <scope>NUCLEOTIDE SEQUENCE [LARGE SCALE GENOMIC DNA]</scope>
</reference>
<dbReference type="Proteomes" id="UP000184085">
    <property type="component" value="Unassembled WGS sequence"/>
</dbReference>
<keyword evidence="2" id="KW-1185">Reference proteome</keyword>
<dbReference type="AlphaFoldDB" id="A0A1M4N1H6"/>
<name>A0A1M4N1H6_9RHOB</name>
<dbReference type="EMBL" id="FMJB01000057">
    <property type="protein sequence ID" value="SCM68673.1"/>
    <property type="molecule type" value="Genomic_DNA"/>
</dbReference>
<evidence type="ECO:0000313" key="2">
    <source>
        <dbReference type="Proteomes" id="UP000184085"/>
    </source>
</evidence>
<accession>A0A1M4N1H6</accession>
<protein>
    <submittedName>
        <fullName evidence="1">Uncharacterized protein</fullName>
    </submittedName>
</protein>
<sequence>MLAAAQIGVRDRVCITRPRRRVAANCLRIRRVFPTFGVKSVCLFPTLVRVRHKDISPALPCLVRAIAQDATHSPRGYQPTSQQER</sequence>
<organism evidence="1 2">
    <name type="scientific">Donghicola eburneus</name>
    <dbReference type="NCBI Taxonomy" id="393278"/>
    <lineage>
        <taxon>Bacteria</taxon>
        <taxon>Pseudomonadati</taxon>
        <taxon>Pseudomonadota</taxon>
        <taxon>Alphaproteobacteria</taxon>
        <taxon>Rhodobacterales</taxon>
        <taxon>Roseobacteraceae</taxon>
        <taxon>Donghicola</taxon>
    </lineage>
</organism>
<proteinExistence type="predicted"/>
<gene>
    <name evidence="1" type="ORF">KARMA_2898</name>
</gene>